<name>A0A137PF46_CONC2</name>
<dbReference type="SMART" id="SM00066">
    <property type="entry name" value="GAL4"/>
    <property type="match status" value="1"/>
</dbReference>
<gene>
    <name evidence="6" type="ORF">CONCODRAFT_77312</name>
</gene>
<dbReference type="PANTHER" id="PTHR46910:SF3">
    <property type="entry name" value="HALOTOLERANCE PROTEIN 9-RELATED"/>
    <property type="match status" value="1"/>
</dbReference>
<dbReference type="GO" id="GO:0008270">
    <property type="term" value="F:zinc ion binding"/>
    <property type="evidence" value="ECO:0007669"/>
    <property type="project" value="InterPro"/>
</dbReference>
<evidence type="ECO:0000256" key="3">
    <source>
        <dbReference type="ARBA" id="ARBA00023125"/>
    </source>
</evidence>
<evidence type="ECO:0000256" key="1">
    <source>
        <dbReference type="ARBA" id="ARBA00004123"/>
    </source>
</evidence>
<dbReference type="Proteomes" id="UP000070444">
    <property type="component" value="Unassembled WGS sequence"/>
</dbReference>
<evidence type="ECO:0000313" key="6">
    <source>
        <dbReference type="EMBL" id="KXN73571.1"/>
    </source>
</evidence>
<dbReference type="GO" id="GO:0005634">
    <property type="term" value="C:nucleus"/>
    <property type="evidence" value="ECO:0007669"/>
    <property type="project" value="UniProtKB-SubCell"/>
</dbReference>
<dbReference type="InterPro" id="IPR036864">
    <property type="entry name" value="Zn2-C6_fun-type_DNA-bd_sf"/>
</dbReference>
<evidence type="ECO:0000313" key="7">
    <source>
        <dbReference type="Proteomes" id="UP000070444"/>
    </source>
</evidence>
<dbReference type="CDD" id="cd00067">
    <property type="entry name" value="GAL4"/>
    <property type="match status" value="1"/>
</dbReference>
<dbReference type="SUPFAM" id="SSF57701">
    <property type="entry name" value="Zn2/Cys6 DNA-binding domain"/>
    <property type="match status" value="1"/>
</dbReference>
<reference evidence="6 7" key="1">
    <citation type="journal article" date="2015" name="Genome Biol. Evol.">
        <title>Phylogenomic analyses indicate that early fungi evolved digesting cell walls of algal ancestors of land plants.</title>
        <authorList>
            <person name="Chang Y."/>
            <person name="Wang S."/>
            <person name="Sekimoto S."/>
            <person name="Aerts A.L."/>
            <person name="Choi C."/>
            <person name="Clum A."/>
            <person name="LaButti K.M."/>
            <person name="Lindquist E.A."/>
            <person name="Yee Ngan C."/>
            <person name="Ohm R.A."/>
            <person name="Salamov A.A."/>
            <person name="Grigoriev I.V."/>
            <person name="Spatafora J.W."/>
            <person name="Berbee M.L."/>
        </authorList>
    </citation>
    <scope>NUCLEOTIDE SEQUENCE [LARGE SCALE GENOMIC DNA]</scope>
    <source>
        <strain evidence="6 7">NRRL 28638</strain>
    </source>
</reference>
<accession>A0A137PF46</accession>
<protein>
    <recommendedName>
        <fullName evidence="5">Zn(2)-C6 fungal-type domain-containing protein</fullName>
    </recommendedName>
</protein>
<dbReference type="STRING" id="796925.A0A137PF46"/>
<comment type="subcellular location">
    <subcellularLocation>
        <location evidence="1">Nucleus</location>
    </subcellularLocation>
</comment>
<dbReference type="InterPro" id="IPR050987">
    <property type="entry name" value="AtrR-like"/>
</dbReference>
<dbReference type="PROSITE" id="PS50048">
    <property type="entry name" value="ZN2_CY6_FUNGAL_2"/>
    <property type="match status" value="1"/>
</dbReference>
<dbReference type="EMBL" id="KQ964435">
    <property type="protein sequence ID" value="KXN73571.1"/>
    <property type="molecule type" value="Genomic_DNA"/>
</dbReference>
<keyword evidence="4" id="KW-0539">Nucleus</keyword>
<keyword evidence="2" id="KW-0479">Metal-binding</keyword>
<dbReference type="Gene3D" id="4.10.240.10">
    <property type="entry name" value="Zn(2)-C6 fungal-type DNA-binding domain"/>
    <property type="match status" value="1"/>
</dbReference>
<evidence type="ECO:0000259" key="5">
    <source>
        <dbReference type="PROSITE" id="PS50048"/>
    </source>
</evidence>
<dbReference type="AlphaFoldDB" id="A0A137PF46"/>
<evidence type="ECO:0000256" key="4">
    <source>
        <dbReference type="ARBA" id="ARBA00023242"/>
    </source>
</evidence>
<dbReference type="InterPro" id="IPR001138">
    <property type="entry name" value="Zn2Cys6_DnaBD"/>
</dbReference>
<dbReference type="GO" id="GO:0003677">
    <property type="term" value="F:DNA binding"/>
    <property type="evidence" value="ECO:0007669"/>
    <property type="project" value="UniProtKB-KW"/>
</dbReference>
<organism evidence="6 7">
    <name type="scientific">Conidiobolus coronatus (strain ATCC 28846 / CBS 209.66 / NRRL 28638)</name>
    <name type="common">Delacroixia coronata</name>
    <dbReference type="NCBI Taxonomy" id="796925"/>
    <lineage>
        <taxon>Eukaryota</taxon>
        <taxon>Fungi</taxon>
        <taxon>Fungi incertae sedis</taxon>
        <taxon>Zoopagomycota</taxon>
        <taxon>Entomophthoromycotina</taxon>
        <taxon>Entomophthoromycetes</taxon>
        <taxon>Entomophthorales</taxon>
        <taxon>Ancylistaceae</taxon>
        <taxon>Conidiobolus</taxon>
    </lineage>
</organism>
<dbReference type="CDD" id="cd12148">
    <property type="entry name" value="fungal_TF_MHR"/>
    <property type="match status" value="1"/>
</dbReference>
<keyword evidence="7" id="KW-1185">Reference proteome</keyword>
<proteinExistence type="predicted"/>
<dbReference type="GO" id="GO:0000981">
    <property type="term" value="F:DNA-binding transcription factor activity, RNA polymerase II-specific"/>
    <property type="evidence" value="ECO:0007669"/>
    <property type="project" value="InterPro"/>
</dbReference>
<sequence>MFGRIDLKNAHPQPCDLCKLRKLKCDRKDPQCSRCLKLNLPCSYSKKCKPHEPPKKLKLQLDKAQWDVTLGNNWYDLSNAILNNYDFKFSMVNSGLLPLPKEAILMLLINISPNNIHLKLNKSQLVRTSRYEMIRKWLITANHQTYKVIQPTVHFDINHQLKFNLLNLYEQNIYPDQPFVPPAYLKDLIIMGKNDPCTNALISMVFLMGCEFLPTKLAIPPLRLYLVHQIQKNLPYVFRCPGLMSIQVLLLMTIYRRPVCHSLPPGFPIPTGYHGGRMCLNSGYHLIKRNRHFSELKARSWLGFSWGDMLNSFMALRPTLLPEAFNYFHDPIYLKSKSTPNSTDSLSPEQFVNHIIPILQVFDSIIDCVASYPNLLLPSSLRTPNQLILPTKELFKESNYNEFRAKVQAIETNISNYYQSTIKHLIHSPQSSKKFNDPVILLPSSTQQHDYLKFTLLLHYLYVELTILKLTPCTITDINIDQIKEKPYELNLKQLRALPQTLAIIFLSNFCSQLLIKNRKSLLNRGGQFHWNLLMLIGFNLVEFKNDSLVKGREWGERSTTFFMELKEICIEGSKRWDLVKGLLEIFNNL</sequence>
<keyword evidence="3" id="KW-0238">DNA-binding</keyword>
<dbReference type="PANTHER" id="PTHR46910">
    <property type="entry name" value="TRANSCRIPTION FACTOR PDR1"/>
    <property type="match status" value="1"/>
</dbReference>
<dbReference type="PROSITE" id="PS00463">
    <property type="entry name" value="ZN2_CY6_FUNGAL_1"/>
    <property type="match status" value="1"/>
</dbReference>
<evidence type="ECO:0000256" key="2">
    <source>
        <dbReference type="ARBA" id="ARBA00022723"/>
    </source>
</evidence>
<feature type="domain" description="Zn(2)-C6 fungal-type" evidence="5">
    <location>
        <begin position="14"/>
        <end position="44"/>
    </location>
</feature>
<dbReference type="Pfam" id="PF00172">
    <property type="entry name" value="Zn_clus"/>
    <property type="match status" value="1"/>
</dbReference>